<feature type="region of interest" description="Disordered" evidence="1">
    <location>
        <begin position="35"/>
        <end position="68"/>
    </location>
</feature>
<dbReference type="Proteomes" id="UP000001227">
    <property type="component" value="Chromosome"/>
</dbReference>
<dbReference type="Gene3D" id="3.80.10.10">
    <property type="entry name" value="Ribonuclease Inhibitor"/>
    <property type="match status" value="1"/>
</dbReference>
<dbReference type="SUPFAM" id="SSF52047">
    <property type="entry name" value="RNI-like"/>
    <property type="match status" value="1"/>
</dbReference>
<keyword evidence="4" id="KW-1185">Reference proteome</keyword>
<keyword evidence="2" id="KW-0732">Signal</keyword>
<proteinExistence type="predicted"/>
<gene>
    <name evidence="3" type="ordered locus">Aasi_0495</name>
</gene>
<dbReference type="InterPro" id="IPR032675">
    <property type="entry name" value="LRR_dom_sf"/>
</dbReference>
<feature type="compositionally biased region" description="Polar residues" evidence="1">
    <location>
        <begin position="38"/>
        <end position="61"/>
    </location>
</feature>
<evidence type="ECO:0000313" key="3">
    <source>
        <dbReference type="EMBL" id="ACE05902.1"/>
    </source>
</evidence>
<reference evidence="3 4" key="1">
    <citation type="journal article" date="2010" name="J. Bacteriol.">
        <title>The genome of the amoeba symbiont 'Candidatus Amoebophilus asiaticus' reveals common mechanisms for host cell interaction among amoeba-associated bacteria.</title>
        <authorList>
            <person name="Schmitz-Esser S."/>
            <person name="Tischler P."/>
            <person name="Arnold R."/>
            <person name="Montanaro J."/>
            <person name="Wagner M."/>
            <person name="Rattei T."/>
            <person name="Horn M."/>
        </authorList>
    </citation>
    <scope>NUCLEOTIDE SEQUENCE [LARGE SCALE GENOMIC DNA]</scope>
    <source>
        <strain evidence="3 4">5a2</strain>
    </source>
</reference>
<dbReference type="RefSeq" id="WP_012472667.1">
    <property type="nucleotide sequence ID" value="NC_010830.1"/>
</dbReference>
<organism evidence="3 4">
    <name type="scientific">Amoebophilus asiaticus (strain 5a2)</name>
    <dbReference type="NCBI Taxonomy" id="452471"/>
    <lineage>
        <taxon>Bacteria</taxon>
        <taxon>Pseudomonadati</taxon>
        <taxon>Bacteroidota</taxon>
        <taxon>Cytophagia</taxon>
        <taxon>Cytophagales</taxon>
        <taxon>Amoebophilaceae</taxon>
        <taxon>Candidatus Amoebophilus</taxon>
    </lineage>
</organism>
<accession>B3ERQ0</accession>
<dbReference type="KEGG" id="aas:Aasi_0495"/>
<evidence type="ECO:0000256" key="1">
    <source>
        <dbReference type="SAM" id="MobiDB-lite"/>
    </source>
</evidence>
<feature type="chain" id="PRO_5002787997" evidence="2">
    <location>
        <begin position="31"/>
        <end position="354"/>
    </location>
</feature>
<name>B3ERQ0_AMOA5</name>
<dbReference type="HOGENOM" id="CLU_782209_0_0_10"/>
<feature type="signal peptide" evidence="2">
    <location>
        <begin position="1"/>
        <end position="30"/>
    </location>
</feature>
<evidence type="ECO:0000256" key="2">
    <source>
        <dbReference type="SAM" id="SignalP"/>
    </source>
</evidence>
<dbReference type="EMBL" id="CP001102">
    <property type="protein sequence ID" value="ACE05902.1"/>
    <property type="molecule type" value="Genomic_DNA"/>
</dbReference>
<protein>
    <submittedName>
        <fullName evidence="3">Uncharacterized protein</fullName>
    </submittedName>
</protein>
<sequence length="354" mass="40522">MKIFHKNSKKRVLLRLLSLLSISLILQSHGSCGGRQAIQPTTPPTNVSPIKTSPESKQITQSTSGSSIYFSSSESEKAMVLIGKREREEKEEEKQELRLLCPQTKKNKLSNLEGENESSEYMEEISPIVDSSYQGELRDQTMDLITFFKAIRENEEAKRRILKQREEEEKDEVLTNIFQYLPIRSILNLIEANTDLYKFFNDCQEIGLVGVENIKKSTCFNPYSSRVYCYSNFNKVKYSLENIPSIPFCRIMQQVSNLPRTYWPYIAKTNISAIILAAKGIGSADFIELWKCLPGSKVHEINLSYNEITDEVVTEIAKLPRPESLFKVSLEDNELTEAGKTILQSTYPNITWVF</sequence>
<dbReference type="eggNOG" id="COG5238">
    <property type="taxonomic scope" value="Bacteria"/>
</dbReference>
<evidence type="ECO:0000313" key="4">
    <source>
        <dbReference type="Proteomes" id="UP000001227"/>
    </source>
</evidence>
<dbReference type="AlphaFoldDB" id="B3ERQ0"/>